<dbReference type="Pfam" id="PF07729">
    <property type="entry name" value="FCD"/>
    <property type="match status" value="1"/>
</dbReference>
<dbReference type="GO" id="GO:0003677">
    <property type="term" value="F:DNA binding"/>
    <property type="evidence" value="ECO:0007669"/>
    <property type="project" value="UniProtKB-KW"/>
</dbReference>
<dbReference type="SMART" id="SM00345">
    <property type="entry name" value="HTH_GNTR"/>
    <property type="match status" value="1"/>
</dbReference>
<dbReference type="InterPro" id="IPR036388">
    <property type="entry name" value="WH-like_DNA-bd_sf"/>
</dbReference>
<dbReference type="PANTHER" id="PTHR43537">
    <property type="entry name" value="TRANSCRIPTIONAL REGULATOR, GNTR FAMILY"/>
    <property type="match status" value="1"/>
</dbReference>
<evidence type="ECO:0000313" key="5">
    <source>
        <dbReference type="EMBL" id="SDS20714.1"/>
    </source>
</evidence>
<dbReference type="SUPFAM" id="SSF48008">
    <property type="entry name" value="GntR ligand-binding domain-like"/>
    <property type="match status" value="1"/>
</dbReference>
<evidence type="ECO:0000313" key="6">
    <source>
        <dbReference type="Proteomes" id="UP000199597"/>
    </source>
</evidence>
<dbReference type="Gene3D" id="1.10.10.10">
    <property type="entry name" value="Winged helix-like DNA-binding domain superfamily/Winged helix DNA-binding domain"/>
    <property type="match status" value="1"/>
</dbReference>
<organism evidence="5 6">
    <name type="scientific">Brevibacterium siliguriense</name>
    <dbReference type="NCBI Taxonomy" id="1136497"/>
    <lineage>
        <taxon>Bacteria</taxon>
        <taxon>Bacillati</taxon>
        <taxon>Actinomycetota</taxon>
        <taxon>Actinomycetes</taxon>
        <taxon>Micrococcales</taxon>
        <taxon>Brevibacteriaceae</taxon>
        <taxon>Brevibacterium</taxon>
    </lineage>
</organism>
<keyword evidence="3" id="KW-0804">Transcription</keyword>
<dbReference type="PANTHER" id="PTHR43537:SF44">
    <property type="entry name" value="GNTR FAMILY REGULATORY PROTEIN"/>
    <property type="match status" value="1"/>
</dbReference>
<dbReference type="EMBL" id="LT629766">
    <property type="protein sequence ID" value="SDS20714.1"/>
    <property type="molecule type" value="Genomic_DNA"/>
</dbReference>
<dbReference type="STRING" id="1136497.SAMN04489752_1209"/>
<feature type="domain" description="HTH gntR-type" evidence="4">
    <location>
        <begin position="27"/>
        <end position="95"/>
    </location>
</feature>
<dbReference type="InterPro" id="IPR036390">
    <property type="entry name" value="WH_DNA-bd_sf"/>
</dbReference>
<dbReference type="InterPro" id="IPR008920">
    <property type="entry name" value="TF_FadR/GntR_C"/>
</dbReference>
<proteinExistence type="predicted"/>
<reference evidence="6" key="1">
    <citation type="submission" date="2016-10" db="EMBL/GenBank/DDBJ databases">
        <authorList>
            <person name="Varghese N."/>
            <person name="Submissions S."/>
        </authorList>
    </citation>
    <scope>NUCLEOTIDE SEQUENCE [LARGE SCALE GENOMIC DNA]</scope>
    <source>
        <strain evidence="6">DSM 23676</strain>
    </source>
</reference>
<dbReference type="Pfam" id="PF00392">
    <property type="entry name" value="GntR"/>
    <property type="match status" value="1"/>
</dbReference>
<dbReference type="GO" id="GO:0003700">
    <property type="term" value="F:DNA-binding transcription factor activity"/>
    <property type="evidence" value="ECO:0007669"/>
    <property type="project" value="InterPro"/>
</dbReference>
<evidence type="ECO:0000259" key="4">
    <source>
        <dbReference type="PROSITE" id="PS50949"/>
    </source>
</evidence>
<dbReference type="CDD" id="cd07377">
    <property type="entry name" value="WHTH_GntR"/>
    <property type="match status" value="1"/>
</dbReference>
<keyword evidence="6" id="KW-1185">Reference proteome</keyword>
<dbReference type="Gene3D" id="1.20.120.530">
    <property type="entry name" value="GntR ligand-binding domain-like"/>
    <property type="match status" value="1"/>
</dbReference>
<dbReference type="SMART" id="SM00895">
    <property type="entry name" value="FCD"/>
    <property type="match status" value="1"/>
</dbReference>
<keyword evidence="2" id="KW-0238">DNA-binding</keyword>
<dbReference type="AlphaFoldDB" id="A0A1H1QBE8"/>
<accession>A0A1H1QBE8</accession>
<evidence type="ECO:0000256" key="1">
    <source>
        <dbReference type="ARBA" id="ARBA00023015"/>
    </source>
</evidence>
<dbReference type="SUPFAM" id="SSF46785">
    <property type="entry name" value="Winged helix' DNA-binding domain"/>
    <property type="match status" value="1"/>
</dbReference>
<evidence type="ECO:0000256" key="2">
    <source>
        <dbReference type="ARBA" id="ARBA00023125"/>
    </source>
</evidence>
<dbReference type="InterPro" id="IPR000524">
    <property type="entry name" value="Tscrpt_reg_HTH_GntR"/>
</dbReference>
<evidence type="ECO:0000256" key="3">
    <source>
        <dbReference type="ARBA" id="ARBA00023163"/>
    </source>
</evidence>
<keyword evidence="1" id="KW-0805">Transcription regulation</keyword>
<protein>
    <submittedName>
        <fullName evidence="5">Transcriptional regulator, GntR family</fullName>
    </submittedName>
</protein>
<sequence>MTGMDDSTRAALGELGPEASDSHNSMTQIFADDPVSSRLATIIHDLEPGARLPSERLLAEKLQVSRNAIRDRIGVLEGLGALARRKGSGTYVESLKPDSLAFALNLAISSSHLPLSSLESVRIALERQAAAEATEAADPVLIAYMRSALNSMASTDDSMEILEADRAFHQSLLRAAGNPALIFFADALAGVLVQGMKDRSDRSVARVSKEALIGKHEDIYEAVVSGRQEAAMAAIDEHFKALPQQAS</sequence>
<gene>
    <name evidence="5" type="ORF">SAMN04489752_1209</name>
</gene>
<name>A0A1H1QBE8_9MICO</name>
<dbReference type="PROSITE" id="PS50949">
    <property type="entry name" value="HTH_GNTR"/>
    <property type="match status" value="1"/>
</dbReference>
<dbReference type="InterPro" id="IPR011711">
    <property type="entry name" value="GntR_C"/>
</dbReference>
<dbReference type="PRINTS" id="PR00035">
    <property type="entry name" value="HTHGNTR"/>
</dbReference>
<dbReference type="Proteomes" id="UP000199597">
    <property type="component" value="Chromosome I"/>
</dbReference>